<protein>
    <submittedName>
        <fullName evidence="1">Uncharacterized protein</fullName>
    </submittedName>
</protein>
<evidence type="ECO:0000313" key="1">
    <source>
        <dbReference type="EMBL" id="KAH9360350.1"/>
    </source>
</evidence>
<dbReference type="EMBL" id="JABSTR010000001">
    <property type="protein sequence ID" value="KAH9360350.1"/>
    <property type="molecule type" value="Genomic_DNA"/>
</dbReference>
<proteinExistence type="predicted"/>
<comment type="caution">
    <text evidence="1">The sequence shown here is derived from an EMBL/GenBank/DDBJ whole genome shotgun (WGS) entry which is preliminary data.</text>
</comment>
<dbReference type="AlphaFoldDB" id="A0A9J6F6V1"/>
<sequence length="249" mass="27785">MVAFVWASKVLGHQTVGWTILKGTMDLSSAAPVEKASHWTLQTVDEWVQSLPEFIEKYRSCSVFYKEEMGIFYSMQPEHTVTLRGASCHDGKRSKERVTRTVWDGAPNGECSSQLKQYVITTRPHNVSDNTSKSVRITCITPREVGLLAFSVERSVKKERPICIAEEKSRGIEGQSLDPEFSLTSRYVVMGKIVRASSSAAAETPSMVNEEAVARYHEVSSEGLGMFRRVKAGIMVPQDTKLRFFKPGG</sequence>
<dbReference type="Proteomes" id="UP000821853">
    <property type="component" value="Chromosome 1"/>
</dbReference>
<name>A0A9J6F6V1_HAELO</name>
<keyword evidence="2" id="KW-1185">Reference proteome</keyword>
<accession>A0A9J6F6V1</accession>
<reference evidence="1 2" key="1">
    <citation type="journal article" date="2020" name="Cell">
        <title>Large-Scale Comparative Analyses of Tick Genomes Elucidate Their Genetic Diversity and Vector Capacities.</title>
        <authorList>
            <consortium name="Tick Genome and Microbiome Consortium (TIGMIC)"/>
            <person name="Jia N."/>
            <person name="Wang J."/>
            <person name="Shi W."/>
            <person name="Du L."/>
            <person name="Sun Y."/>
            <person name="Zhan W."/>
            <person name="Jiang J.F."/>
            <person name="Wang Q."/>
            <person name="Zhang B."/>
            <person name="Ji P."/>
            <person name="Bell-Sakyi L."/>
            <person name="Cui X.M."/>
            <person name="Yuan T.T."/>
            <person name="Jiang B.G."/>
            <person name="Yang W.F."/>
            <person name="Lam T.T."/>
            <person name="Chang Q.C."/>
            <person name="Ding S.J."/>
            <person name="Wang X.J."/>
            <person name="Zhu J.G."/>
            <person name="Ruan X.D."/>
            <person name="Zhao L."/>
            <person name="Wei J.T."/>
            <person name="Ye R.Z."/>
            <person name="Que T.C."/>
            <person name="Du C.H."/>
            <person name="Zhou Y.H."/>
            <person name="Cheng J.X."/>
            <person name="Dai P.F."/>
            <person name="Guo W.B."/>
            <person name="Han X.H."/>
            <person name="Huang E.J."/>
            <person name="Li L.F."/>
            <person name="Wei W."/>
            <person name="Gao Y.C."/>
            <person name="Liu J.Z."/>
            <person name="Shao H.Z."/>
            <person name="Wang X."/>
            <person name="Wang C.C."/>
            <person name="Yang T.C."/>
            <person name="Huo Q.B."/>
            <person name="Li W."/>
            <person name="Chen H.Y."/>
            <person name="Chen S.E."/>
            <person name="Zhou L.G."/>
            <person name="Ni X.B."/>
            <person name="Tian J.H."/>
            <person name="Sheng Y."/>
            <person name="Liu T."/>
            <person name="Pan Y.S."/>
            <person name="Xia L.Y."/>
            <person name="Li J."/>
            <person name="Zhao F."/>
            <person name="Cao W.C."/>
        </authorList>
    </citation>
    <scope>NUCLEOTIDE SEQUENCE [LARGE SCALE GENOMIC DNA]</scope>
    <source>
        <strain evidence="1">HaeL-2018</strain>
    </source>
</reference>
<gene>
    <name evidence="1" type="ORF">HPB48_003545</name>
</gene>
<dbReference type="VEuPathDB" id="VectorBase:HLOH_059205"/>
<organism evidence="1 2">
    <name type="scientific">Haemaphysalis longicornis</name>
    <name type="common">Bush tick</name>
    <dbReference type="NCBI Taxonomy" id="44386"/>
    <lineage>
        <taxon>Eukaryota</taxon>
        <taxon>Metazoa</taxon>
        <taxon>Ecdysozoa</taxon>
        <taxon>Arthropoda</taxon>
        <taxon>Chelicerata</taxon>
        <taxon>Arachnida</taxon>
        <taxon>Acari</taxon>
        <taxon>Parasitiformes</taxon>
        <taxon>Ixodida</taxon>
        <taxon>Ixodoidea</taxon>
        <taxon>Ixodidae</taxon>
        <taxon>Haemaphysalinae</taxon>
        <taxon>Haemaphysalis</taxon>
    </lineage>
</organism>
<evidence type="ECO:0000313" key="2">
    <source>
        <dbReference type="Proteomes" id="UP000821853"/>
    </source>
</evidence>